<dbReference type="SUPFAM" id="SSF51261">
    <property type="entry name" value="Duplicated hybrid motif"/>
    <property type="match status" value="1"/>
</dbReference>
<dbReference type="Pfam" id="PF01551">
    <property type="entry name" value="Peptidase_M23"/>
    <property type="match status" value="1"/>
</dbReference>
<evidence type="ECO:0000256" key="1">
    <source>
        <dbReference type="ARBA" id="ARBA00001947"/>
    </source>
</evidence>
<keyword evidence="4" id="KW-0378">Hydrolase</keyword>
<keyword evidence="6" id="KW-0482">Metalloprotease</keyword>
<dbReference type="InterPro" id="IPR011055">
    <property type="entry name" value="Dup_hybrid_motif"/>
</dbReference>
<proteinExistence type="predicted"/>
<evidence type="ECO:0000256" key="5">
    <source>
        <dbReference type="ARBA" id="ARBA00022833"/>
    </source>
</evidence>
<evidence type="ECO:0000313" key="9">
    <source>
        <dbReference type="Proteomes" id="UP001329151"/>
    </source>
</evidence>
<dbReference type="GO" id="GO:0004222">
    <property type="term" value="F:metalloendopeptidase activity"/>
    <property type="evidence" value="ECO:0007669"/>
    <property type="project" value="TreeGrafter"/>
</dbReference>
<keyword evidence="9" id="KW-1185">Reference proteome</keyword>
<keyword evidence="2" id="KW-0645">Protease</keyword>
<dbReference type="AlphaFoldDB" id="A0AA86MDR4"/>
<dbReference type="InterPro" id="IPR016047">
    <property type="entry name" value="M23ase_b-sheet_dom"/>
</dbReference>
<keyword evidence="3" id="KW-0479">Metal-binding</keyword>
<dbReference type="FunFam" id="2.70.70.10:FF:000006">
    <property type="entry name" value="M23 family peptidase"/>
    <property type="match status" value="1"/>
</dbReference>
<reference evidence="8 9" key="1">
    <citation type="submission" date="2023-10" db="EMBL/GenBank/DDBJ databases">
        <title>Complete Genome Sequence of Limnobacter thiooxidans CS-K2T, Isolated from freshwater lake sediments in Bavaria, Germany.</title>
        <authorList>
            <person name="Naruki M."/>
            <person name="Watanabe A."/>
            <person name="Warashina T."/>
            <person name="Morita T."/>
            <person name="Arakawa K."/>
        </authorList>
    </citation>
    <scope>NUCLEOTIDE SEQUENCE [LARGE SCALE GENOMIC DNA]</scope>
    <source>
        <strain evidence="8 9">CS-K2</strain>
    </source>
</reference>
<dbReference type="GO" id="GO:0046872">
    <property type="term" value="F:metal ion binding"/>
    <property type="evidence" value="ECO:0007669"/>
    <property type="project" value="UniProtKB-KW"/>
</dbReference>
<dbReference type="EMBL" id="AP028947">
    <property type="protein sequence ID" value="BET24985.1"/>
    <property type="molecule type" value="Genomic_DNA"/>
</dbReference>
<feature type="domain" description="M23ase beta-sheet core" evidence="7">
    <location>
        <begin position="198"/>
        <end position="292"/>
    </location>
</feature>
<organism evidence="8 9">
    <name type="scientific">Limnobacter thiooxidans</name>
    <dbReference type="NCBI Taxonomy" id="131080"/>
    <lineage>
        <taxon>Bacteria</taxon>
        <taxon>Pseudomonadati</taxon>
        <taxon>Pseudomonadota</taxon>
        <taxon>Betaproteobacteria</taxon>
        <taxon>Burkholderiales</taxon>
        <taxon>Burkholderiaceae</taxon>
        <taxon>Limnobacter</taxon>
    </lineage>
</organism>
<dbReference type="Proteomes" id="UP001329151">
    <property type="component" value="Chromosome"/>
</dbReference>
<dbReference type="CDD" id="cd12797">
    <property type="entry name" value="M23_peptidase"/>
    <property type="match status" value="1"/>
</dbReference>
<dbReference type="RefSeq" id="WP_298218694.1">
    <property type="nucleotide sequence ID" value="NZ_AP028947.1"/>
</dbReference>
<dbReference type="PANTHER" id="PTHR21666:SF288">
    <property type="entry name" value="CELL DIVISION PROTEIN YTFB"/>
    <property type="match status" value="1"/>
</dbReference>
<dbReference type="InterPro" id="IPR050570">
    <property type="entry name" value="Cell_wall_metabolism_enzyme"/>
</dbReference>
<name>A0AA86MDR4_9BURK</name>
<gene>
    <name evidence="8" type="ORF">RGQ30_04860</name>
</gene>
<protein>
    <recommendedName>
        <fullName evidence="7">M23ase beta-sheet core domain-containing protein</fullName>
    </recommendedName>
</protein>
<comment type="cofactor">
    <cofactor evidence="1">
        <name>Zn(2+)</name>
        <dbReference type="ChEBI" id="CHEBI:29105"/>
    </cofactor>
</comment>
<evidence type="ECO:0000256" key="2">
    <source>
        <dbReference type="ARBA" id="ARBA00022670"/>
    </source>
</evidence>
<keyword evidence="5" id="KW-0862">Zinc</keyword>
<dbReference type="KEGG" id="lto:RGQ30_04860"/>
<accession>A0AA86MDR4</accession>
<evidence type="ECO:0000256" key="6">
    <source>
        <dbReference type="ARBA" id="ARBA00023049"/>
    </source>
</evidence>
<dbReference type="PANTHER" id="PTHR21666">
    <property type="entry name" value="PEPTIDASE-RELATED"/>
    <property type="match status" value="1"/>
</dbReference>
<sequence>MQLILMRGPFSRTSVFSIKKSHIVLLSALLVLTASGFTMAGLYLAARFGEDIPVIQDIVYSRQLAKHHVVSETGSPLDAMAIRLAEMRAQLARLDAVSVRLLKSNGLDSQVTLTEQLGQGGLRHKDEKSLSYREVKDTLTDVARQIERQADVFSVIDADLQTARVKFLSVPNESPLTDTIAVSNFGNRIDPFTGRRASHEGIDFIAPTGTPILAAAAGVVVEAKWHPGYGNMIEIEHNNKTTTRYAHASKLLVQPGDIVRLGEKIALVGNTGRSTGPHLHFEVRVDGVAQDPNKFLEKHGLPRPGPATITALNGLFSERAPLPLD</sequence>
<evidence type="ECO:0000313" key="8">
    <source>
        <dbReference type="EMBL" id="BET24985.1"/>
    </source>
</evidence>
<evidence type="ECO:0000256" key="4">
    <source>
        <dbReference type="ARBA" id="ARBA00022801"/>
    </source>
</evidence>
<dbReference type="Gene3D" id="2.70.70.10">
    <property type="entry name" value="Glucose Permease (Domain IIA)"/>
    <property type="match status" value="1"/>
</dbReference>
<dbReference type="GO" id="GO:0006508">
    <property type="term" value="P:proteolysis"/>
    <property type="evidence" value="ECO:0007669"/>
    <property type="project" value="UniProtKB-KW"/>
</dbReference>
<evidence type="ECO:0000256" key="3">
    <source>
        <dbReference type="ARBA" id="ARBA00022723"/>
    </source>
</evidence>
<evidence type="ECO:0000259" key="7">
    <source>
        <dbReference type="Pfam" id="PF01551"/>
    </source>
</evidence>